<evidence type="ECO:0000256" key="5">
    <source>
        <dbReference type="SAM" id="Phobius"/>
    </source>
</evidence>
<evidence type="ECO:0000256" key="3">
    <source>
        <dbReference type="ARBA" id="ARBA00022729"/>
    </source>
</evidence>
<dbReference type="InterPro" id="IPR002909">
    <property type="entry name" value="IPT_dom"/>
</dbReference>
<dbReference type="InterPro" id="IPR015919">
    <property type="entry name" value="Cadherin-like_sf"/>
</dbReference>
<keyword evidence="8" id="KW-1185">Reference proteome</keyword>
<keyword evidence="5" id="KW-0472">Membrane</keyword>
<dbReference type="GO" id="GO:0016020">
    <property type="term" value="C:membrane"/>
    <property type="evidence" value="ECO:0007669"/>
    <property type="project" value="InterPro"/>
</dbReference>
<dbReference type="PROSITE" id="PS50847">
    <property type="entry name" value="GRAM_POS_ANCHORING"/>
    <property type="match status" value="1"/>
</dbReference>
<dbReference type="SMART" id="SM00429">
    <property type="entry name" value="IPT"/>
    <property type="match status" value="4"/>
</dbReference>
<protein>
    <submittedName>
        <fullName evidence="7">LPXTG cell wall anchor domain-containing protein</fullName>
    </submittedName>
</protein>
<evidence type="ECO:0000313" key="7">
    <source>
        <dbReference type="EMBL" id="RNE56760.1"/>
    </source>
</evidence>
<accession>A0A3M8KU09</accession>
<comment type="caution">
    <text evidence="7">The sequence shown here is derived from an EMBL/GenBank/DDBJ whole genome shotgun (WGS) entry which is preliminary data.</text>
</comment>
<keyword evidence="5" id="KW-1133">Transmembrane helix</keyword>
<proteinExistence type="predicted"/>
<sequence length="500" mass="48829">MNNHGGNGFVTIYYPSRLTSISPATGLTGDALTIDGSGLTGATVTIAGVAATVTSSSDTQLEVTVPSQSPLPAGAQRVDVTTAGGVTLPAVGAFTYEPAPTVAGVNPASIPQGSAPTVTITGTHFTGATDVYFGATPATAFTVTSDTTITATVPSNLPSGIVDTTVVTPNATSVTGAADELTVVPYPTMTLSPGALPSAQVGVAFSSQLSAGGGTSPYTYAITSGSLPDGITLDAASGALTGTPTADGSFTFTIEATDQYGNTISANYSVDVMAAVPTITDLSRVSGPTNGGTDLTITGTDLTGATAVMIGSTPVKSFTVVSPTTITAITDASSAGDFTVTVTTPGGTSATSPDVHFSYVAAPTVTAVSPTSGAGIGGASVTITGTGFTGALAVDFGGTPARSYTVNSDTSITAVAPTSSTGTVHVTVTTAGGVSTTSAADQFTFEAPATAVPPTVPTHDQLAHTGADIGTPLSLAGGLLLAGLITAALALVARRRRDAR</sequence>
<dbReference type="InterPro" id="IPR019931">
    <property type="entry name" value="LPXTG_anchor"/>
</dbReference>
<dbReference type="InterPro" id="IPR052387">
    <property type="entry name" value="Fibrocystin"/>
</dbReference>
<dbReference type="InterPro" id="IPR014756">
    <property type="entry name" value="Ig_E-set"/>
</dbReference>
<evidence type="ECO:0000313" key="8">
    <source>
        <dbReference type="Proteomes" id="UP000279859"/>
    </source>
</evidence>
<dbReference type="Gene3D" id="2.60.40.10">
    <property type="entry name" value="Immunoglobulins"/>
    <property type="match status" value="5"/>
</dbReference>
<dbReference type="Pfam" id="PF05345">
    <property type="entry name" value="He_PIG"/>
    <property type="match status" value="1"/>
</dbReference>
<dbReference type="SUPFAM" id="SSF49313">
    <property type="entry name" value="Cadherin-like"/>
    <property type="match status" value="1"/>
</dbReference>
<keyword evidence="5" id="KW-0812">Transmembrane</keyword>
<dbReference type="AlphaFoldDB" id="A0A3M8KU09"/>
<dbReference type="EMBL" id="RDSR01000027">
    <property type="protein sequence ID" value="RNE56760.1"/>
    <property type="molecule type" value="Genomic_DNA"/>
</dbReference>
<dbReference type="SUPFAM" id="SSF81296">
    <property type="entry name" value="E set domains"/>
    <property type="match status" value="4"/>
</dbReference>
<dbReference type="InterPro" id="IPR013783">
    <property type="entry name" value="Ig-like_fold"/>
</dbReference>
<dbReference type="NCBIfam" id="TIGR01167">
    <property type="entry name" value="LPXTG_anchor"/>
    <property type="match status" value="1"/>
</dbReference>
<evidence type="ECO:0000256" key="1">
    <source>
        <dbReference type="ARBA" id="ARBA00022512"/>
    </source>
</evidence>
<feature type="transmembrane region" description="Helical" evidence="5">
    <location>
        <begin position="473"/>
        <end position="493"/>
    </location>
</feature>
<organism evidence="7 8">
    <name type="scientific">Cryobacterium tepidiphilum</name>
    <dbReference type="NCBI Taxonomy" id="2486026"/>
    <lineage>
        <taxon>Bacteria</taxon>
        <taxon>Bacillati</taxon>
        <taxon>Actinomycetota</taxon>
        <taxon>Actinomycetes</taxon>
        <taxon>Micrococcales</taxon>
        <taxon>Microbacteriaceae</taxon>
        <taxon>Cryobacterium</taxon>
    </lineage>
</organism>
<dbReference type="Proteomes" id="UP000279859">
    <property type="component" value="Unassembled WGS sequence"/>
</dbReference>
<dbReference type="GO" id="GO:0005509">
    <property type="term" value="F:calcium ion binding"/>
    <property type="evidence" value="ECO:0007669"/>
    <property type="project" value="InterPro"/>
</dbReference>
<dbReference type="PANTHER" id="PTHR46769">
    <property type="entry name" value="POLYCYSTIC KIDNEY AND HEPATIC DISEASE 1 (AUTOSOMAL RECESSIVE)-LIKE 1"/>
    <property type="match status" value="1"/>
</dbReference>
<evidence type="ECO:0000256" key="4">
    <source>
        <dbReference type="ARBA" id="ARBA00023088"/>
    </source>
</evidence>
<keyword evidence="1" id="KW-0134">Cell wall</keyword>
<evidence type="ECO:0000256" key="2">
    <source>
        <dbReference type="ARBA" id="ARBA00022525"/>
    </source>
</evidence>
<keyword evidence="3" id="KW-0732">Signal</keyword>
<dbReference type="CDD" id="cd00102">
    <property type="entry name" value="IPT"/>
    <property type="match status" value="3"/>
</dbReference>
<dbReference type="GO" id="GO:0005975">
    <property type="term" value="P:carbohydrate metabolic process"/>
    <property type="evidence" value="ECO:0007669"/>
    <property type="project" value="UniProtKB-ARBA"/>
</dbReference>
<evidence type="ECO:0000259" key="6">
    <source>
        <dbReference type="PROSITE" id="PS50847"/>
    </source>
</evidence>
<feature type="domain" description="Gram-positive cocci surface proteins LPxTG" evidence="6">
    <location>
        <begin position="462"/>
        <end position="500"/>
    </location>
</feature>
<dbReference type="PANTHER" id="PTHR46769:SF2">
    <property type="entry name" value="FIBROCYSTIN-L ISOFORM 2 PRECURSOR-RELATED"/>
    <property type="match status" value="1"/>
</dbReference>
<keyword evidence="2" id="KW-0964">Secreted</keyword>
<name>A0A3M8KU09_9MICO</name>
<dbReference type="Pfam" id="PF01833">
    <property type="entry name" value="TIG"/>
    <property type="match status" value="4"/>
</dbReference>
<reference evidence="7 8" key="1">
    <citation type="submission" date="2018-11" db="EMBL/GenBank/DDBJ databases">
        <title>Cryobacterium sp. nov., isolated from rhizosphere soil of lettuce.</title>
        <authorList>
            <person name="Wang Y."/>
        </authorList>
    </citation>
    <scope>NUCLEOTIDE SEQUENCE [LARGE SCALE GENOMIC DNA]</scope>
    <source>
        <strain evidence="7 8">NEAU-85</strain>
    </source>
</reference>
<keyword evidence="4" id="KW-0572">Peptidoglycan-anchor</keyword>
<gene>
    <name evidence="7" type="ORF">EEJ31_13025</name>
</gene>